<feature type="domain" description="N-acetyltransferase" evidence="1">
    <location>
        <begin position="1"/>
        <end position="142"/>
    </location>
</feature>
<organism evidence="2 3">
    <name type="scientific">Heyndrickxia camelliae</name>
    <dbReference type="NCBI Taxonomy" id="1707093"/>
    <lineage>
        <taxon>Bacteria</taxon>
        <taxon>Bacillati</taxon>
        <taxon>Bacillota</taxon>
        <taxon>Bacilli</taxon>
        <taxon>Bacillales</taxon>
        <taxon>Bacillaceae</taxon>
        <taxon>Heyndrickxia</taxon>
    </lineage>
</organism>
<gene>
    <name evidence="2" type="ORF">CWO92_13815</name>
</gene>
<dbReference type="CDD" id="cd04301">
    <property type="entry name" value="NAT_SF"/>
    <property type="match status" value="2"/>
</dbReference>
<dbReference type="RefSeq" id="WP_101354799.1">
    <property type="nucleotide sequence ID" value="NZ_PIQO01000010.1"/>
</dbReference>
<dbReference type="GO" id="GO:0008999">
    <property type="term" value="F:protein-N-terminal-alanine acetyltransferase activity"/>
    <property type="evidence" value="ECO:0007669"/>
    <property type="project" value="TreeGrafter"/>
</dbReference>
<evidence type="ECO:0000313" key="2">
    <source>
        <dbReference type="EMBL" id="PKR84460.1"/>
    </source>
</evidence>
<sequence>MLSQKQLTDIKELQLVCEQEEAIHLKLNWDMLEMRNEQELTDFFHYEKEKLVGFLGLYGFGSKVEICGMVHPSYRRKGIFTRLLGEGLEEMKKQGTETILLNAPANSSSAQGFLQSFSCRLSFSEYQMKWVETDLGSEEFIEIRKSTLDDLETEIQLDVQCFGFKEEEARKYNKRIRKEDTQIHYVIEKDQQAVGKIRVQHLDGEAWIYGFAIFPSFQGQGLGRKALKRVIREQHALGYPIFLEVETKNANALNLYQSCGFQTVMAQDYYQLTLKS</sequence>
<dbReference type="PANTHER" id="PTHR43617:SF20">
    <property type="entry name" value="N-ALPHA-ACETYLTRANSFERASE RIMI"/>
    <property type="match status" value="1"/>
</dbReference>
<dbReference type="SUPFAM" id="SSF55729">
    <property type="entry name" value="Acyl-CoA N-acyltransferases (Nat)"/>
    <property type="match status" value="2"/>
</dbReference>
<evidence type="ECO:0000259" key="1">
    <source>
        <dbReference type="PROSITE" id="PS51186"/>
    </source>
</evidence>
<dbReference type="OrthoDB" id="7163760at2"/>
<dbReference type="Pfam" id="PF00583">
    <property type="entry name" value="Acetyltransf_1"/>
    <property type="match status" value="2"/>
</dbReference>
<dbReference type="EMBL" id="PIQO01000010">
    <property type="protein sequence ID" value="PKR84460.1"/>
    <property type="molecule type" value="Genomic_DNA"/>
</dbReference>
<keyword evidence="3" id="KW-1185">Reference proteome</keyword>
<dbReference type="InterPro" id="IPR000182">
    <property type="entry name" value="GNAT_dom"/>
</dbReference>
<dbReference type="PANTHER" id="PTHR43617">
    <property type="entry name" value="L-AMINO ACID N-ACETYLTRANSFERASE"/>
    <property type="match status" value="1"/>
</dbReference>
<evidence type="ECO:0000313" key="3">
    <source>
        <dbReference type="Proteomes" id="UP000233440"/>
    </source>
</evidence>
<dbReference type="Gene3D" id="3.40.630.30">
    <property type="match status" value="2"/>
</dbReference>
<reference evidence="2 3" key="1">
    <citation type="submission" date="2017-11" db="EMBL/GenBank/DDBJ databases">
        <title>Bacillus camelliae sp. nov., isolated from pu'er tea.</title>
        <authorList>
            <person name="Niu L."/>
        </authorList>
    </citation>
    <scope>NUCLEOTIDE SEQUENCE [LARGE SCALE GENOMIC DNA]</scope>
    <source>
        <strain evidence="2 3">7578-1</strain>
    </source>
</reference>
<accession>A0A2N3LIJ9</accession>
<comment type="caution">
    <text evidence="2">The sequence shown here is derived from an EMBL/GenBank/DDBJ whole genome shotgun (WGS) entry which is preliminary data.</text>
</comment>
<feature type="domain" description="N-acetyltransferase" evidence="1">
    <location>
        <begin position="141"/>
        <end position="275"/>
    </location>
</feature>
<dbReference type="AlphaFoldDB" id="A0A2N3LIJ9"/>
<protein>
    <submittedName>
        <fullName evidence="2">N-acetyltransferase</fullName>
    </submittedName>
</protein>
<proteinExistence type="predicted"/>
<dbReference type="Proteomes" id="UP000233440">
    <property type="component" value="Unassembled WGS sequence"/>
</dbReference>
<dbReference type="InterPro" id="IPR016181">
    <property type="entry name" value="Acyl_CoA_acyltransferase"/>
</dbReference>
<dbReference type="InterPro" id="IPR050276">
    <property type="entry name" value="MshD_Acetyltransferase"/>
</dbReference>
<keyword evidence="2" id="KW-0808">Transferase</keyword>
<dbReference type="PROSITE" id="PS51186">
    <property type="entry name" value="GNAT"/>
    <property type="match status" value="2"/>
</dbReference>
<name>A0A2N3LIJ9_9BACI</name>